<evidence type="ECO:0000313" key="1">
    <source>
        <dbReference type="EMBL" id="GAC34041.1"/>
    </source>
</evidence>
<dbReference type="Proteomes" id="UP000006322">
    <property type="component" value="Unassembled WGS sequence"/>
</dbReference>
<proteinExistence type="predicted"/>
<name>K6ZD62_9ALTE</name>
<gene>
    <name evidence="1" type="ORF">GPLA_3150</name>
</gene>
<comment type="caution">
    <text evidence="1">The sequence shown here is derived from an EMBL/GenBank/DDBJ whole genome shotgun (WGS) entry which is preliminary data.</text>
</comment>
<dbReference type="STRING" id="1129793.GPLA_3150"/>
<sequence>MFGILQYLCMVFALRLTQFKHHLKSPYLLKLASIECIKNSPKWVYSMLWGDQHISRQT</sequence>
<accession>K6ZD62</accession>
<reference evidence="2" key="1">
    <citation type="journal article" date="2014" name="Environ. Microbiol.">
        <title>Comparative genomics of the marine bacterial genus Glaciecola reveals the high degree of genomic diversity and genomic characteristic for cold adaptation.</title>
        <authorList>
            <person name="Qin Q.L."/>
            <person name="Xie B.B."/>
            <person name="Yu Y."/>
            <person name="Shu Y.L."/>
            <person name="Rong J.C."/>
            <person name="Zhang Y.J."/>
            <person name="Zhao D.L."/>
            <person name="Chen X.L."/>
            <person name="Zhang X.Y."/>
            <person name="Chen B."/>
            <person name="Zhou B.C."/>
            <person name="Zhang Y.Z."/>
        </authorList>
    </citation>
    <scope>NUCLEOTIDE SEQUENCE [LARGE SCALE GENOMIC DNA]</scope>
    <source>
        <strain evidence="2">LMG 21857</strain>
    </source>
</reference>
<evidence type="ECO:0000313" key="2">
    <source>
        <dbReference type="Proteomes" id="UP000006322"/>
    </source>
</evidence>
<protein>
    <submittedName>
        <fullName evidence="1">Uncharacterized protein</fullName>
    </submittedName>
</protein>
<dbReference type="AlphaFoldDB" id="K6ZD62"/>
<organism evidence="1 2">
    <name type="scientific">Paraglaciecola polaris LMG 21857</name>
    <dbReference type="NCBI Taxonomy" id="1129793"/>
    <lineage>
        <taxon>Bacteria</taxon>
        <taxon>Pseudomonadati</taxon>
        <taxon>Pseudomonadota</taxon>
        <taxon>Gammaproteobacteria</taxon>
        <taxon>Alteromonadales</taxon>
        <taxon>Alteromonadaceae</taxon>
        <taxon>Paraglaciecola</taxon>
    </lineage>
</organism>
<dbReference type="EMBL" id="BAER01000089">
    <property type="protein sequence ID" value="GAC34041.1"/>
    <property type="molecule type" value="Genomic_DNA"/>
</dbReference>
<keyword evidence="2" id="KW-1185">Reference proteome</keyword>